<accession>A0AA38NX37</accession>
<dbReference type="Proteomes" id="UP001163846">
    <property type="component" value="Unassembled WGS sequence"/>
</dbReference>
<dbReference type="Pfam" id="PF16543">
    <property type="entry name" value="DFRP_C"/>
    <property type="match status" value="1"/>
</dbReference>
<dbReference type="CDD" id="cd23823">
    <property type="entry name" value="RWD_GCN2"/>
    <property type="match status" value="1"/>
</dbReference>
<dbReference type="InterPro" id="IPR006575">
    <property type="entry name" value="RWD_dom"/>
</dbReference>
<dbReference type="PROSITE" id="PS50908">
    <property type="entry name" value="RWD"/>
    <property type="match status" value="1"/>
</dbReference>
<reference evidence="4" key="1">
    <citation type="submission" date="2022-08" db="EMBL/GenBank/DDBJ databases">
        <authorList>
            <consortium name="DOE Joint Genome Institute"/>
            <person name="Min B."/>
            <person name="Riley R."/>
            <person name="Sierra-Patev S."/>
            <person name="Naranjo-Ortiz M."/>
            <person name="Looney B."/>
            <person name="Konkel Z."/>
            <person name="Slot J.C."/>
            <person name="Sakamoto Y."/>
            <person name="Steenwyk J.L."/>
            <person name="Rokas A."/>
            <person name="Carro J."/>
            <person name="Camarero S."/>
            <person name="Ferreira P."/>
            <person name="Molpeceres G."/>
            <person name="Ruiz-Duenas F.J."/>
            <person name="Serrano A."/>
            <person name="Henrissat B."/>
            <person name="Drula E."/>
            <person name="Hughes K.W."/>
            <person name="Mata J.L."/>
            <person name="Ishikawa N.K."/>
            <person name="Vargas-Isla R."/>
            <person name="Ushijima S."/>
            <person name="Smith C.A."/>
            <person name="Ahrendt S."/>
            <person name="Andreopoulos W."/>
            <person name="He G."/>
            <person name="Labutti K."/>
            <person name="Lipzen A."/>
            <person name="Ng V."/>
            <person name="Sandor L."/>
            <person name="Barry K."/>
            <person name="Martinez A.T."/>
            <person name="Xiao Y."/>
            <person name="Gibbons J.G."/>
            <person name="Terashima K."/>
            <person name="Hibbett D.S."/>
            <person name="Grigoriev I.V."/>
        </authorList>
    </citation>
    <scope>NUCLEOTIDE SEQUENCE</scope>
    <source>
        <strain evidence="4">TFB9207</strain>
    </source>
</reference>
<feature type="domain" description="RWD" evidence="3">
    <location>
        <begin position="8"/>
        <end position="112"/>
    </location>
</feature>
<dbReference type="Pfam" id="PF05773">
    <property type="entry name" value="RWD"/>
    <property type="match status" value="1"/>
</dbReference>
<evidence type="ECO:0000259" key="3">
    <source>
        <dbReference type="PROSITE" id="PS50908"/>
    </source>
</evidence>
<dbReference type="PANTHER" id="PTHR12292">
    <property type="entry name" value="RWD DOMAIN-CONTAINING PROTEIN"/>
    <property type="match status" value="1"/>
</dbReference>
<protein>
    <submittedName>
        <fullName evidence="4">Ubiquitin-conjugating enzyme/RWD-like protein</fullName>
    </submittedName>
</protein>
<dbReference type="Gene3D" id="3.10.110.10">
    <property type="entry name" value="Ubiquitin Conjugating Enzyme"/>
    <property type="match status" value="1"/>
</dbReference>
<organism evidence="4 5">
    <name type="scientific">Lentinula raphanica</name>
    <dbReference type="NCBI Taxonomy" id="153919"/>
    <lineage>
        <taxon>Eukaryota</taxon>
        <taxon>Fungi</taxon>
        <taxon>Dikarya</taxon>
        <taxon>Basidiomycota</taxon>
        <taxon>Agaricomycotina</taxon>
        <taxon>Agaricomycetes</taxon>
        <taxon>Agaricomycetidae</taxon>
        <taxon>Agaricales</taxon>
        <taxon>Marasmiineae</taxon>
        <taxon>Omphalotaceae</taxon>
        <taxon>Lentinula</taxon>
    </lineage>
</organism>
<dbReference type="EMBL" id="MU807030">
    <property type="protein sequence ID" value="KAJ3832239.1"/>
    <property type="molecule type" value="Genomic_DNA"/>
</dbReference>
<evidence type="ECO:0000313" key="4">
    <source>
        <dbReference type="EMBL" id="KAJ3832239.1"/>
    </source>
</evidence>
<proteinExistence type="predicted"/>
<feature type="coiled-coil region" evidence="1">
    <location>
        <begin position="115"/>
        <end position="169"/>
    </location>
</feature>
<comment type="caution">
    <text evidence="4">The sequence shown here is derived from an EMBL/GenBank/DDBJ whole genome shotgun (WGS) entry which is preliminary data.</text>
</comment>
<gene>
    <name evidence="4" type="ORF">F5878DRAFT_635417</name>
</gene>
<dbReference type="InterPro" id="IPR040213">
    <property type="entry name" value="GIR2-like"/>
</dbReference>
<evidence type="ECO:0000313" key="5">
    <source>
        <dbReference type="Proteomes" id="UP001163846"/>
    </source>
</evidence>
<dbReference type="InterPro" id="IPR016135">
    <property type="entry name" value="UBQ-conjugating_enzyme/RWD"/>
</dbReference>
<keyword evidence="5" id="KW-1185">Reference proteome</keyword>
<dbReference type="SMART" id="SM00591">
    <property type="entry name" value="RWD"/>
    <property type="match status" value="1"/>
</dbReference>
<evidence type="ECO:0000256" key="1">
    <source>
        <dbReference type="SAM" id="Coils"/>
    </source>
</evidence>
<name>A0AA38NX37_9AGAR</name>
<dbReference type="SUPFAM" id="SSF54495">
    <property type="entry name" value="UBC-like"/>
    <property type="match status" value="1"/>
</dbReference>
<feature type="region of interest" description="Disordered" evidence="2">
    <location>
        <begin position="213"/>
        <end position="240"/>
    </location>
</feature>
<keyword evidence="1" id="KW-0175">Coiled coil</keyword>
<evidence type="ECO:0000256" key="2">
    <source>
        <dbReference type="SAM" id="MobiDB-lite"/>
    </source>
</evidence>
<sequence>MSGEVLLEEFEVLESIYPTELSKSSERDIQIEVEPEELDEGLPPLKLSLHVHYTDDYPDALPDLSLTPLEGDVDQPELDTILHGLTKVGEENLGMAMTFTLVSHLREQIAELVQSREVRRKFEESEKERLALEAEELRTRGTPVTVESFKAWKAQFDKEQADRKAKEEEERLKGLTPKEREEYKRINSRLSGRQLFERNRNLDEETLLEEGTVSVDISQYERTREEEEEEEEHVTFSDSD</sequence>
<dbReference type="InterPro" id="IPR032378">
    <property type="entry name" value="ZC3H15/TMA46_C"/>
</dbReference>
<dbReference type="AlphaFoldDB" id="A0AA38NX37"/>